<dbReference type="AlphaFoldDB" id="A0A3G9JWK1"/>
<proteinExistence type="predicted"/>
<sequence>MDVSEERTHIDGHAQLAVSKAVLEPSSSRKWEFYYRGNKISAPVIDTAFYEKLLSHSWTFGIGDYIDADLEVTQKLNSIGIWENSRYRVVKVHDVLASPTDQELF</sequence>
<gene>
    <name evidence="1" type="ORF">Pcatena_04240</name>
</gene>
<protein>
    <submittedName>
        <fullName evidence="1">Uncharacterized protein</fullName>
    </submittedName>
</protein>
<accession>A0A3G9JWK1</accession>
<reference evidence="2" key="1">
    <citation type="submission" date="2018-11" db="EMBL/GenBank/DDBJ databases">
        <title>Comparative genomics of Parolsenella catena and Libanicoccus massiliensis: Reclassification of Libanicoccus massiliensis as Parolsenella massiliensis comb. nov.</title>
        <authorList>
            <person name="Sakamoto M."/>
            <person name="Ikeyama N."/>
            <person name="Murakami T."/>
            <person name="Mori H."/>
            <person name="Yuki M."/>
            <person name="Ohkuma M."/>
        </authorList>
    </citation>
    <scope>NUCLEOTIDE SEQUENCE [LARGE SCALE GENOMIC DNA]</scope>
    <source>
        <strain evidence="2">JCM 31932</strain>
    </source>
</reference>
<dbReference type="Proteomes" id="UP000273154">
    <property type="component" value="Chromosome"/>
</dbReference>
<organism evidence="1 2">
    <name type="scientific">Parolsenella catena</name>
    <dbReference type="NCBI Taxonomy" id="2003188"/>
    <lineage>
        <taxon>Bacteria</taxon>
        <taxon>Bacillati</taxon>
        <taxon>Actinomycetota</taxon>
        <taxon>Coriobacteriia</taxon>
        <taxon>Coriobacteriales</taxon>
        <taxon>Atopobiaceae</taxon>
        <taxon>Parolsenella</taxon>
    </lineage>
</organism>
<dbReference type="OrthoDB" id="8449396at2"/>
<dbReference type="RefSeq" id="WP_126421215.1">
    <property type="nucleotide sequence ID" value="NZ_AP019367.1"/>
</dbReference>
<evidence type="ECO:0000313" key="2">
    <source>
        <dbReference type="Proteomes" id="UP000273154"/>
    </source>
</evidence>
<dbReference type="EMBL" id="AP019367">
    <property type="protein sequence ID" value="BBH49837.1"/>
    <property type="molecule type" value="Genomic_DNA"/>
</dbReference>
<dbReference type="KEGG" id="pcat:Pcatena_04240"/>
<evidence type="ECO:0000313" key="1">
    <source>
        <dbReference type="EMBL" id="BBH49837.1"/>
    </source>
</evidence>
<keyword evidence="2" id="KW-1185">Reference proteome</keyword>
<name>A0A3G9JWK1_9ACTN</name>
<dbReference type="GeneID" id="88848572"/>